<accession>A0A840TEL6</accession>
<sequence length="186" mass="21498">MRKLLDFFNKPLLKIPLVLGALTGILTFMYFLALYFLDITPLGNKKMPDFGIHMIMLVVGCWYYRKYVGKGLLHLWEGLTLCYVLNTTAAFLNGWLIYFFITYVDPAVFTNYLAEMQQLLVQGKGELVKNIGEAEYQQMLRNVMATERSQIITDELSKKTLMAVLPIIIVSMIFRRQDYGVFQGRP</sequence>
<name>A0A840TEL6_9BACT</name>
<evidence type="ECO:0000313" key="3">
    <source>
        <dbReference type="Proteomes" id="UP000557307"/>
    </source>
</evidence>
<keyword evidence="3" id="KW-1185">Reference proteome</keyword>
<evidence type="ECO:0000313" key="2">
    <source>
        <dbReference type="EMBL" id="MBB5282566.1"/>
    </source>
</evidence>
<proteinExistence type="predicted"/>
<organism evidence="2 3">
    <name type="scientific">Rhabdobacter roseus</name>
    <dbReference type="NCBI Taxonomy" id="1655419"/>
    <lineage>
        <taxon>Bacteria</taxon>
        <taxon>Pseudomonadati</taxon>
        <taxon>Bacteroidota</taxon>
        <taxon>Cytophagia</taxon>
        <taxon>Cytophagales</taxon>
        <taxon>Cytophagaceae</taxon>
        <taxon>Rhabdobacter</taxon>
    </lineage>
</organism>
<dbReference type="InterPro" id="IPR025250">
    <property type="entry name" value="DUF4199"/>
</dbReference>
<feature type="transmembrane region" description="Helical" evidence="1">
    <location>
        <begin position="47"/>
        <end position="64"/>
    </location>
</feature>
<dbReference type="EMBL" id="JACHGF010000001">
    <property type="protein sequence ID" value="MBB5282566.1"/>
    <property type="molecule type" value="Genomic_DNA"/>
</dbReference>
<reference evidence="2 3" key="1">
    <citation type="submission" date="2020-08" db="EMBL/GenBank/DDBJ databases">
        <title>Genomic Encyclopedia of Type Strains, Phase IV (KMG-IV): sequencing the most valuable type-strain genomes for metagenomic binning, comparative biology and taxonomic classification.</title>
        <authorList>
            <person name="Goeker M."/>
        </authorList>
    </citation>
    <scope>NUCLEOTIDE SEQUENCE [LARGE SCALE GENOMIC DNA]</scope>
    <source>
        <strain evidence="2 3">DSM 105074</strain>
    </source>
</reference>
<gene>
    <name evidence="2" type="ORF">HNQ92_000687</name>
</gene>
<dbReference type="Proteomes" id="UP000557307">
    <property type="component" value="Unassembled WGS sequence"/>
</dbReference>
<evidence type="ECO:0000256" key="1">
    <source>
        <dbReference type="SAM" id="Phobius"/>
    </source>
</evidence>
<evidence type="ECO:0008006" key="4">
    <source>
        <dbReference type="Google" id="ProtNLM"/>
    </source>
</evidence>
<keyword evidence="1" id="KW-1133">Transmembrane helix</keyword>
<keyword evidence="1" id="KW-0812">Transmembrane</keyword>
<protein>
    <recommendedName>
        <fullName evidence="4">DUF4199 domain-containing protein</fullName>
    </recommendedName>
</protein>
<feature type="transmembrane region" description="Helical" evidence="1">
    <location>
        <begin position="76"/>
        <end position="101"/>
    </location>
</feature>
<dbReference type="AlphaFoldDB" id="A0A840TEL6"/>
<keyword evidence="1" id="KW-0472">Membrane</keyword>
<comment type="caution">
    <text evidence="2">The sequence shown here is derived from an EMBL/GenBank/DDBJ whole genome shotgun (WGS) entry which is preliminary data.</text>
</comment>
<dbReference type="RefSeq" id="WP_184170916.1">
    <property type="nucleotide sequence ID" value="NZ_JACHGF010000001.1"/>
</dbReference>
<dbReference type="Pfam" id="PF13858">
    <property type="entry name" value="DUF4199"/>
    <property type="match status" value="1"/>
</dbReference>
<feature type="transmembrane region" description="Helical" evidence="1">
    <location>
        <begin position="12"/>
        <end position="35"/>
    </location>
</feature>